<dbReference type="VEuPathDB" id="FungiDB:Bcin15g04240"/>
<keyword evidence="2" id="KW-0040">ANK repeat</keyword>
<protein>
    <recommendedName>
        <fullName evidence="3">Nephrocystin 3-like N-terminal domain-containing protein</fullName>
    </recommendedName>
</protein>
<dbReference type="RefSeq" id="XP_024553437.1">
    <property type="nucleotide sequence ID" value="XM_024697621.1"/>
</dbReference>
<feature type="repeat" description="ANK" evidence="2">
    <location>
        <begin position="523"/>
        <end position="552"/>
    </location>
</feature>
<evidence type="ECO:0000256" key="1">
    <source>
        <dbReference type="ARBA" id="ARBA00022737"/>
    </source>
</evidence>
<dbReference type="AlphaFoldDB" id="A0A384K506"/>
<dbReference type="Pfam" id="PF00023">
    <property type="entry name" value="Ank"/>
    <property type="match status" value="1"/>
</dbReference>
<dbReference type="Pfam" id="PF12796">
    <property type="entry name" value="Ank_2"/>
    <property type="match status" value="1"/>
</dbReference>
<evidence type="ECO:0000313" key="4">
    <source>
        <dbReference type="EMBL" id="ATZ57915.1"/>
    </source>
</evidence>
<dbReference type="InterPro" id="IPR027417">
    <property type="entry name" value="P-loop_NTPase"/>
</dbReference>
<dbReference type="InterPro" id="IPR056884">
    <property type="entry name" value="NPHP3-like_N"/>
</dbReference>
<organism evidence="4 5">
    <name type="scientific">Botryotinia fuckeliana (strain B05.10)</name>
    <name type="common">Noble rot fungus</name>
    <name type="synonym">Botrytis cinerea</name>
    <dbReference type="NCBI Taxonomy" id="332648"/>
    <lineage>
        <taxon>Eukaryota</taxon>
        <taxon>Fungi</taxon>
        <taxon>Dikarya</taxon>
        <taxon>Ascomycota</taxon>
        <taxon>Pezizomycotina</taxon>
        <taxon>Leotiomycetes</taxon>
        <taxon>Helotiales</taxon>
        <taxon>Sclerotiniaceae</taxon>
        <taxon>Botrytis</taxon>
    </lineage>
</organism>
<dbReference type="KEGG" id="bfu:BCIN_15g04240"/>
<dbReference type="OrthoDB" id="21416at2759"/>
<keyword evidence="5" id="KW-1185">Reference proteome</keyword>
<feature type="repeat" description="ANK" evidence="2">
    <location>
        <begin position="553"/>
        <end position="585"/>
    </location>
</feature>
<evidence type="ECO:0000313" key="5">
    <source>
        <dbReference type="Proteomes" id="UP000001798"/>
    </source>
</evidence>
<evidence type="ECO:0000256" key="2">
    <source>
        <dbReference type="PROSITE-ProRule" id="PRU00023"/>
    </source>
</evidence>
<dbReference type="Gene3D" id="1.25.40.20">
    <property type="entry name" value="Ankyrin repeat-containing domain"/>
    <property type="match status" value="3"/>
</dbReference>
<dbReference type="InterPro" id="IPR002110">
    <property type="entry name" value="Ankyrin_rpt"/>
</dbReference>
<dbReference type="Pfam" id="PF24883">
    <property type="entry name" value="NPHP3_N"/>
    <property type="match status" value="1"/>
</dbReference>
<accession>A0A384K506</accession>
<dbReference type="PROSITE" id="PS50088">
    <property type="entry name" value="ANK_REPEAT"/>
    <property type="match status" value="2"/>
</dbReference>
<reference evidence="4 5" key="1">
    <citation type="journal article" date="2011" name="PLoS Genet.">
        <title>Genomic analysis of the necrotrophic fungal pathogens Sclerotinia sclerotiorum and Botrytis cinerea.</title>
        <authorList>
            <person name="Amselem J."/>
            <person name="Cuomo C.A."/>
            <person name="van Kan J.A."/>
            <person name="Viaud M."/>
            <person name="Benito E.P."/>
            <person name="Couloux A."/>
            <person name="Coutinho P.M."/>
            <person name="de Vries R.P."/>
            <person name="Dyer P.S."/>
            <person name="Fillinger S."/>
            <person name="Fournier E."/>
            <person name="Gout L."/>
            <person name="Hahn M."/>
            <person name="Kohn L."/>
            <person name="Lapalu N."/>
            <person name="Plummer K.M."/>
            <person name="Pradier J.M."/>
            <person name="Quevillon E."/>
            <person name="Sharon A."/>
            <person name="Simon A."/>
            <person name="ten Have A."/>
            <person name="Tudzynski B."/>
            <person name="Tudzynski P."/>
            <person name="Wincker P."/>
            <person name="Andrew M."/>
            <person name="Anthouard V."/>
            <person name="Beever R.E."/>
            <person name="Beffa R."/>
            <person name="Benoit I."/>
            <person name="Bouzid O."/>
            <person name="Brault B."/>
            <person name="Chen Z."/>
            <person name="Choquer M."/>
            <person name="Collemare J."/>
            <person name="Cotton P."/>
            <person name="Danchin E.G."/>
            <person name="Da Silva C."/>
            <person name="Gautier A."/>
            <person name="Giraud C."/>
            <person name="Giraud T."/>
            <person name="Gonzalez C."/>
            <person name="Grossetete S."/>
            <person name="Guldener U."/>
            <person name="Henrissat B."/>
            <person name="Howlett B.J."/>
            <person name="Kodira C."/>
            <person name="Kretschmer M."/>
            <person name="Lappartient A."/>
            <person name="Leroch M."/>
            <person name="Levis C."/>
            <person name="Mauceli E."/>
            <person name="Neuveglise C."/>
            <person name="Oeser B."/>
            <person name="Pearson M."/>
            <person name="Poulain J."/>
            <person name="Poussereau N."/>
            <person name="Quesneville H."/>
            <person name="Rascle C."/>
            <person name="Schumacher J."/>
            <person name="Segurens B."/>
            <person name="Sexton A."/>
            <person name="Silva E."/>
            <person name="Sirven C."/>
            <person name="Soanes D.M."/>
            <person name="Talbot N.J."/>
            <person name="Templeton M."/>
            <person name="Yandava C."/>
            <person name="Yarden O."/>
            <person name="Zeng Q."/>
            <person name="Rollins J.A."/>
            <person name="Lebrun M.H."/>
            <person name="Dickman M."/>
        </authorList>
    </citation>
    <scope>NUCLEOTIDE SEQUENCE [LARGE SCALE GENOMIC DNA]</scope>
    <source>
        <strain evidence="4 5">B05.10</strain>
    </source>
</reference>
<proteinExistence type="predicted"/>
<evidence type="ECO:0000259" key="3">
    <source>
        <dbReference type="Pfam" id="PF24883"/>
    </source>
</evidence>
<gene>
    <name evidence="4" type="ORF">BCIN_15g04240</name>
</gene>
<dbReference type="Gene3D" id="3.40.50.300">
    <property type="entry name" value="P-loop containing nucleotide triphosphate hydrolases"/>
    <property type="match status" value="1"/>
</dbReference>
<reference evidence="4 5" key="3">
    <citation type="journal article" date="2017" name="Mol. Plant Pathol.">
        <title>A gapless genome sequence of the fungus Botrytis cinerea.</title>
        <authorList>
            <person name="Van Kan J.A."/>
            <person name="Stassen J.H."/>
            <person name="Mosbach A."/>
            <person name="Van Der Lee T.A."/>
            <person name="Faino L."/>
            <person name="Farmer A.D."/>
            <person name="Papasotiriou D.G."/>
            <person name="Zhou S."/>
            <person name="Seidl M.F."/>
            <person name="Cottam E."/>
            <person name="Edel D."/>
            <person name="Hahn M."/>
            <person name="Schwartz D.C."/>
            <person name="Dietrich R.A."/>
            <person name="Widdison S."/>
            <person name="Scalliet G."/>
        </authorList>
    </citation>
    <scope>NUCLEOTIDE SEQUENCE [LARGE SCALE GENOMIC DNA]</scope>
    <source>
        <strain evidence="4 5">B05.10</strain>
    </source>
</reference>
<dbReference type="PRINTS" id="PR01415">
    <property type="entry name" value="ANKYRIN"/>
</dbReference>
<reference evidence="4 5" key="2">
    <citation type="journal article" date="2012" name="Eukaryot. Cell">
        <title>Genome update of Botrytis cinerea strains B05.10 and T4.</title>
        <authorList>
            <person name="Staats M."/>
            <person name="van Kan J.A."/>
        </authorList>
    </citation>
    <scope>NUCLEOTIDE SEQUENCE [LARGE SCALE GENOMIC DNA]</scope>
    <source>
        <strain evidence="4 5">B05.10</strain>
    </source>
</reference>
<feature type="domain" description="Nephrocystin 3-like N-terminal" evidence="3">
    <location>
        <begin position="58"/>
        <end position="217"/>
    </location>
</feature>
<name>A0A384K506_BOTFB</name>
<dbReference type="InterPro" id="IPR036770">
    <property type="entry name" value="Ankyrin_rpt-contain_sf"/>
</dbReference>
<dbReference type="PANTHER" id="PTHR10039">
    <property type="entry name" value="AMELOGENIN"/>
    <property type="match status" value="1"/>
</dbReference>
<dbReference type="GeneID" id="5427249"/>
<dbReference type="Proteomes" id="UP000001798">
    <property type="component" value="Chromosome 15"/>
</dbReference>
<dbReference type="PANTHER" id="PTHR10039:SF14">
    <property type="entry name" value="NACHT DOMAIN-CONTAINING PROTEIN"/>
    <property type="match status" value="1"/>
</dbReference>
<dbReference type="EMBL" id="CP009819">
    <property type="protein sequence ID" value="ATZ57915.1"/>
    <property type="molecule type" value="Genomic_DNA"/>
</dbReference>
<dbReference type="PROSITE" id="PS50297">
    <property type="entry name" value="ANK_REP_REGION"/>
    <property type="match status" value="1"/>
</dbReference>
<dbReference type="SUPFAM" id="SSF48403">
    <property type="entry name" value="Ankyrin repeat"/>
    <property type="match status" value="2"/>
</dbReference>
<dbReference type="SUPFAM" id="SSF52540">
    <property type="entry name" value="P-loop containing nucleoside triphosphate hydrolases"/>
    <property type="match status" value="1"/>
</dbReference>
<keyword evidence="1" id="KW-0677">Repeat</keyword>
<dbReference type="SMART" id="SM00248">
    <property type="entry name" value="ANK"/>
    <property type="match status" value="7"/>
</dbReference>
<sequence length="1002" mass="112409">MSSEESENLYAEDVDIVGQQNCSLNPDELRKIEACLEPTDYLNDSSEFNRHIASRAPGTGLWICDTPQYQKWHNTGDQGSPWVKGVPGAGKSVISASLVHHLKATEKAPVLSFFFRHILESNRKSRNLICDWLAQLLQYSVDLQAALNAIVDTELEHFSDEQLWGYLLLGLSSFEKVYCVVDALDEMEIGEEKDFLQRLKKLATFRPQHVKILMTSRPVQELQLVMKDASIAHISFEDDRVGKDIDLFLSQRLESMFEGRNPDLIPAVASKQQLDLEEIASTLPVGMQDMYNSILLRQSKSTGISTDFQVFLLNAVIFSSRLLHLTELADLLAFVYPPNDLSSAKTIVKSACAPLLEIMNDETVQVIHHSLTEFLLDSNRAQHNPSGSFPQFPVLDQNSAHKRLVLMCLAYIQSGTLTNAVSVSDDVSLVKCPRCDRGHGVCSCGWSIATLYSIGFRKAKLDHPFLDYAIRNWTYHGNKYDIEDESVFDAISSFLSPERLDFRRWLTLEWGVRFITKDSVVPSPAHVAAFSGMSSYLKLLLSKTEDINSKDTGGRTILHWACKRGNLRIVELLLQHRAMLDIEDHSHLRPVHEAARRNFAPIVMAILKAGVNPTRSTDDNSQPDLEACARNREGESGTALGYMYINGHIETIFVTLPFLEMRGIEEALWRCLMNGKSEAVRAILTNTNVSLSSVYTGTTMLYAATVGGSPSCVEQVLIRGVDPNAFSEPRLLDRRQHSAKPQDRKYFQSTALHVLAERCGDENRVHKNEQILNMLLKYGANLEAKDSNGRTPLWLCFASRTNVVAKSGIRCFLSAGSSATMTDDKGHGSIYSILTRTKDVELLKLLIHHGANVSALSKDGESCLEALFAYRFTTRDTDSFDTIIQFFVKNGARCDVQPVKRLSVIERVVNSKNYNIETFKILLQHCEDKETKRRCLFYLNRDTKEEMIGYIQELILSGISLEERDEEGCTALASSIHNPILFQALRDCGARTDAVDNQGKSV</sequence>